<evidence type="ECO:0000259" key="6">
    <source>
        <dbReference type="Pfam" id="PF00171"/>
    </source>
</evidence>
<evidence type="ECO:0000256" key="5">
    <source>
        <dbReference type="RuleBase" id="RU003345"/>
    </source>
</evidence>
<dbReference type="AlphaFoldDB" id="A0A9E6ZTQ1"/>
<dbReference type="KEGG" id="fbm:MQE35_18020"/>
<dbReference type="PROSITE" id="PS00070">
    <property type="entry name" value="ALDEHYDE_DEHYDR_CYS"/>
    <property type="match status" value="1"/>
</dbReference>
<evidence type="ECO:0000313" key="8">
    <source>
        <dbReference type="Proteomes" id="UP000831290"/>
    </source>
</evidence>
<gene>
    <name evidence="7" type="ORF">MQE35_18020</name>
</gene>
<dbReference type="SUPFAM" id="SSF53720">
    <property type="entry name" value="ALDH-like"/>
    <property type="match status" value="1"/>
</dbReference>
<dbReference type="Gene3D" id="3.40.605.10">
    <property type="entry name" value="Aldehyde Dehydrogenase, Chain A, domain 1"/>
    <property type="match status" value="1"/>
</dbReference>
<reference evidence="7" key="1">
    <citation type="submission" date="2022-03" db="EMBL/GenBank/DDBJ databases">
        <title>Description of Abyssus ytuae gen. nov., sp. nov., a novel member of the family Flavobacteriaceae isolated from the sediment of Mariana Trench.</title>
        <authorList>
            <person name="Zhang J."/>
            <person name="Xu X."/>
        </authorList>
    </citation>
    <scope>NUCLEOTIDE SEQUENCE</scope>
    <source>
        <strain evidence="7">MT3330</strain>
    </source>
</reference>
<dbReference type="InterPro" id="IPR016160">
    <property type="entry name" value="Ald_DH_CS_CYS"/>
</dbReference>
<dbReference type="InterPro" id="IPR029510">
    <property type="entry name" value="Ald_DH_CS_GLU"/>
</dbReference>
<evidence type="ECO:0000313" key="7">
    <source>
        <dbReference type="EMBL" id="UOB17623.1"/>
    </source>
</evidence>
<proteinExistence type="inferred from homology"/>
<sequence length="451" mass="50174">MIHSINPYTGEKIYSFEELTIGQINEKLENAGNAFIEWKITSFNYRKKLMMNAAQILKKYKRDFAETVSEEMGKPVQQSVAEIEKCAWVCEYYAENAEKFLEKEMRNTDADESYVLHEPLGLVLAVMPWNFPFWQVFRFAAPALMAGNVGVLKHASNVMKSAQNIEKTFEMAGFPEHVFQNLIIKSDKVENIIKNPVVKAVTLTGSELAGSAVASVAAKEIKKSVLELGGNNAFIVLNDADIEKAVEVGISARYQNTGQSCIAAKRLLLQQNIAEEFLSQYVNKVKYLKSGDPLDEDTYIGVLAREDLAKDLEKQVADSVDMGAKIIVGGNRRGAYYEPTVITNVTQDMPVFKEETFGPVICVLTFDTIEEAIKISNDSKFGLGVTIFTGNIDIIKNHIGSFNEGAVFINELVKSDPRLPFGGVKSSGFGRELSHQGIKEFVNIKTVYINK</sequence>
<dbReference type="RefSeq" id="WP_255843214.1">
    <property type="nucleotide sequence ID" value="NZ_CP094358.1"/>
</dbReference>
<dbReference type="InterPro" id="IPR016162">
    <property type="entry name" value="Ald_DH_N"/>
</dbReference>
<evidence type="ECO:0000256" key="3">
    <source>
        <dbReference type="ARBA" id="ARBA00023002"/>
    </source>
</evidence>
<comment type="similarity">
    <text evidence="1 5">Belongs to the aldehyde dehydrogenase family.</text>
</comment>
<dbReference type="InterPro" id="IPR015590">
    <property type="entry name" value="Aldehyde_DH_dom"/>
</dbReference>
<organism evidence="7 8">
    <name type="scientific">Abyssalbus ytuae</name>
    <dbReference type="NCBI Taxonomy" id="2926907"/>
    <lineage>
        <taxon>Bacteria</taxon>
        <taxon>Pseudomonadati</taxon>
        <taxon>Bacteroidota</taxon>
        <taxon>Flavobacteriia</taxon>
        <taxon>Flavobacteriales</taxon>
        <taxon>Flavobacteriaceae</taxon>
        <taxon>Abyssalbus</taxon>
    </lineage>
</organism>
<dbReference type="FunFam" id="3.40.309.10:FF:000009">
    <property type="entry name" value="Aldehyde dehydrogenase A"/>
    <property type="match status" value="1"/>
</dbReference>
<evidence type="ECO:0000256" key="1">
    <source>
        <dbReference type="ARBA" id="ARBA00009986"/>
    </source>
</evidence>
<dbReference type="Proteomes" id="UP000831290">
    <property type="component" value="Chromosome"/>
</dbReference>
<dbReference type="EMBL" id="CP094358">
    <property type="protein sequence ID" value="UOB17623.1"/>
    <property type="molecule type" value="Genomic_DNA"/>
</dbReference>
<dbReference type="GO" id="GO:0004777">
    <property type="term" value="F:succinate-semialdehyde dehydrogenase (NAD+) activity"/>
    <property type="evidence" value="ECO:0007669"/>
    <property type="project" value="TreeGrafter"/>
</dbReference>
<feature type="active site" evidence="4">
    <location>
        <position position="227"/>
    </location>
</feature>
<dbReference type="PANTHER" id="PTHR43217">
    <property type="entry name" value="SUCCINATE SEMIALDEHYDE DEHYDROGENASE [NAD(P)+] SAD"/>
    <property type="match status" value="1"/>
</dbReference>
<keyword evidence="2" id="KW-0521">NADP</keyword>
<keyword evidence="8" id="KW-1185">Reference proteome</keyword>
<dbReference type="FunFam" id="3.40.605.10:FF:000012">
    <property type="entry name" value="NAD-dependent succinate-semialdehyde dehydrogenase"/>
    <property type="match status" value="1"/>
</dbReference>
<evidence type="ECO:0000256" key="2">
    <source>
        <dbReference type="ARBA" id="ARBA00022857"/>
    </source>
</evidence>
<dbReference type="InterPro" id="IPR047110">
    <property type="entry name" value="GABD/Sad-like"/>
</dbReference>
<dbReference type="InterPro" id="IPR044148">
    <property type="entry name" value="ALDH_GabD1-like"/>
</dbReference>
<feature type="domain" description="Aldehyde dehydrogenase" evidence="6">
    <location>
        <begin position="2"/>
        <end position="447"/>
    </location>
</feature>
<dbReference type="PANTHER" id="PTHR43217:SF1">
    <property type="entry name" value="SUCCINATE SEMIALDEHYDE DEHYDROGENASE [NAD(P)+] SAD"/>
    <property type="match status" value="1"/>
</dbReference>
<dbReference type="InterPro" id="IPR016163">
    <property type="entry name" value="Ald_DH_C"/>
</dbReference>
<dbReference type="InterPro" id="IPR016161">
    <property type="entry name" value="Ald_DH/histidinol_DH"/>
</dbReference>
<dbReference type="Pfam" id="PF00171">
    <property type="entry name" value="Aldedh"/>
    <property type="match status" value="1"/>
</dbReference>
<dbReference type="GO" id="GO:0004030">
    <property type="term" value="F:aldehyde dehydrogenase [NAD(P)+] activity"/>
    <property type="evidence" value="ECO:0007669"/>
    <property type="project" value="InterPro"/>
</dbReference>
<evidence type="ECO:0000256" key="4">
    <source>
        <dbReference type="PROSITE-ProRule" id="PRU10007"/>
    </source>
</evidence>
<dbReference type="PROSITE" id="PS00687">
    <property type="entry name" value="ALDEHYDE_DEHYDR_GLU"/>
    <property type="match status" value="1"/>
</dbReference>
<accession>A0A9E6ZTQ1</accession>
<dbReference type="CDD" id="cd07100">
    <property type="entry name" value="ALDH_SSADH1_GabD1"/>
    <property type="match status" value="1"/>
</dbReference>
<protein>
    <submittedName>
        <fullName evidence="7">NAD-dependent succinate-semialdehyde dehydrogenase</fullName>
    </submittedName>
</protein>
<name>A0A9E6ZTQ1_9FLAO</name>
<keyword evidence="3 5" id="KW-0560">Oxidoreductase</keyword>
<dbReference type="Gene3D" id="3.40.309.10">
    <property type="entry name" value="Aldehyde Dehydrogenase, Chain A, domain 2"/>
    <property type="match status" value="1"/>
</dbReference>